<feature type="region of interest" description="Disordered" evidence="1">
    <location>
        <begin position="95"/>
        <end position="120"/>
    </location>
</feature>
<accession>A0ABR3IT69</accession>
<protein>
    <submittedName>
        <fullName evidence="2">Uncharacterized protein</fullName>
    </submittedName>
</protein>
<organism evidence="2 3">
    <name type="scientific">Hohenbuehelia grisea</name>
    <dbReference type="NCBI Taxonomy" id="104357"/>
    <lineage>
        <taxon>Eukaryota</taxon>
        <taxon>Fungi</taxon>
        <taxon>Dikarya</taxon>
        <taxon>Basidiomycota</taxon>
        <taxon>Agaricomycotina</taxon>
        <taxon>Agaricomycetes</taxon>
        <taxon>Agaricomycetidae</taxon>
        <taxon>Agaricales</taxon>
        <taxon>Pleurotineae</taxon>
        <taxon>Pleurotaceae</taxon>
        <taxon>Hohenbuehelia</taxon>
    </lineage>
</organism>
<comment type="caution">
    <text evidence="2">The sequence shown here is derived from an EMBL/GenBank/DDBJ whole genome shotgun (WGS) entry which is preliminary data.</text>
</comment>
<keyword evidence="3" id="KW-1185">Reference proteome</keyword>
<evidence type="ECO:0000256" key="1">
    <source>
        <dbReference type="SAM" id="MobiDB-lite"/>
    </source>
</evidence>
<name>A0ABR3IT69_9AGAR</name>
<reference evidence="3" key="1">
    <citation type="submission" date="2024-06" db="EMBL/GenBank/DDBJ databases">
        <title>Multi-omics analyses provide insights into the biosynthesis of the anticancer antibiotic pleurotin in Hohenbuehelia grisea.</title>
        <authorList>
            <person name="Weaver J.A."/>
            <person name="Alberti F."/>
        </authorList>
    </citation>
    <scope>NUCLEOTIDE SEQUENCE [LARGE SCALE GENOMIC DNA]</scope>
    <source>
        <strain evidence="3">T-177</strain>
    </source>
</reference>
<evidence type="ECO:0000313" key="3">
    <source>
        <dbReference type="Proteomes" id="UP001556367"/>
    </source>
</evidence>
<gene>
    <name evidence="2" type="ORF">HGRIS_012735</name>
</gene>
<sequence>MCAAESYGRPIGALALTLNAQLTDGSKELIGSTRLARRMTRRLSRPYLSKTTPGGAVAVRWARKIETDLTDKRWDVLIREASAFLPNDRVAKTLLDDPELEPEGDRDVREAVQVSDDEYL</sequence>
<dbReference type="Proteomes" id="UP001556367">
    <property type="component" value="Unassembled WGS sequence"/>
</dbReference>
<dbReference type="EMBL" id="JASNQZ010000015">
    <property type="protein sequence ID" value="KAL0946525.1"/>
    <property type="molecule type" value="Genomic_DNA"/>
</dbReference>
<evidence type="ECO:0000313" key="2">
    <source>
        <dbReference type="EMBL" id="KAL0946525.1"/>
    </source>
</evidence>
<proteinExistence type="predicted"/>